<accession>A0ABD1GLX2</accession>
<dbReference type="InterPro" id="IPR011009">
    <property type="entry name" value="Kinase-like_dom_sf"/>
</dbReference>
<dbReference type="Pfam" id="PF07714">
    <property type="entry name" value="PK_Tyr_Ser-Thr"/>
    <property type="match status" value="1"/>
</dbReference>
<dbReference type="InterPro" id="IPR001245">
    <property type="entry name" value="Ser-Thr/Tyr_kinase_cat_dom"/>
</dbReference>
<dbReference type="PANTHER" id="PTHR48006">
    <property type="entry name" value="LEUCINE-RICH REPEAT-CONTAINING PROTEIN DDB_G0281931-RELATED"/>
    <property type="match status" value="1"/>
</dbReference>
<dbReference type="SUPFAM" id="SSF56112">
    <property type="entry name" value="Protein kinase-like (PK-like)"/>
    <property type="match status" value="1"/>
</dbReference>
<sequence length="339" mass="38117">MPIGVFAKGLLGGWCLSFAIFLLVRWFRPHFIISYLFNTKPISQSLPLNHIIQDPMISRLEKLTTRMSLLEVRQATGNFSQSNVIATAEVGITYKATLSNGWPLAVKRFASTLEAEHEFLNEITTIGRLRHHNLVPLMGFCQQSKDRFLIYNLMPNGRLHDHLFSTAEAREWSLAKVAVGIARGIAWLHAHGIVHRGITSKCIMLDEDFNPRISGFGKATLLNRPTISWEVSISSCRDRSVGLGCYQEDVYGFGKVLLELMTGMRYEEIVKSFDMDGDMLDQISLLINRGIGVMSDEMCCLTRVAAKCLECDPSSWPTMDEVCTMLTTKLHTHIAIESC</sequence>
<evidence type="ECO:0000313" key="4">
    <source>
        <dbReference type="EMBL" id="KAL1545130.1"/>
    </source>
</evidence>
<name>A0ABD1GLX2_SALDI</name>
<feature type="transmembrane region" description="Helical" evidence="2">
    <location>
        <begin position="6"/>
        <end position="27"/>
    </location>
</feature>
<dbReference type="AlphaFoldDB" id="A0ABD1GLX2"/>
<keyword evidence="2" id="KW-1133">Transmembrane helix</keyword>
<organism evidence="4 5">
    <name type="scientific">Salvia divinorum</name>
    <name type="common">Maria pastora</name>
    <name type="synonym">Diviner's sage</name>
    <dbReference type="NCBI Taxonomy" id="28513"/>
    <lineage>
        <taxon>Eukaryota</taxon>
        <taxon>Viridiplantae</taxon>
        <taxon>Streptophyta</taxon>
        <taxon>Embryophyta</taxon>
        <taxon>Tracheophyta</taxon>
        <taxon>Spermatophyta</taxon>
        <taxon>Magnoliopsida</taxon>
        <taxon>eudicotyledons</taxon>
        <taxon>Gunneridae</taxon>
        <taxon>Pentapetalae</taxon>
        <taxon>asterids</taxon>
        <taxon>lamiids</taxon>
        <taxon>Lamiales</taxon>
        <taxon>Lamiaceae</taxon>
        <taxon>Nepetoideae</taxon>
        <taxon>Mentheae</taxon>
        <taxon>Salviinae</taxon>
        <taxon>Salvia</taxon>
        <taxon>Salvia subgen. Calosphace</taxon>
    </lineage>
</organism>
<comment type="subcellular location">
    <subcellularLocation>
        <location evidence="1">Membrane</location>
        <topology evidence="1">Single-pass type I membrane protein</topology>
    </subcellularLocation>
</comment>
<feature type="domain" description="Protein kinase" evidence="3">
    <location>
        <begin position="79"/>
        <end position="334"/>
    </location>
</feature>
<dbReference type="Proteomes" id="UP001567538">
    <property type="component" value="Unassembled WGS sequence"/>
</dbReference>
<evidence type="ECO:0000259" key="3">
    <source>
        <dbReference type="PROSITE" id="PS50011"/>
    </source>
</evidence>
<keyword evidence="2" id="KW-0472">Membrane</keyword>
<dbReference type="GO" id="GO:0016020">
    <property type="term" value="C:membrane"/>
    <property type="evidence" value="ECO:0007669"/>
    <property type="project" value="UniProtKB-SubCell"/>
</dbReference>
<dbReference type="EMBL" id="JBEAFC010000008">
    <property type="protein sequence ID" value="KAL1545130.1"/>
    <property type="molecule type" value="Genomic_DNA"/>
</dbReference>
<evidence type="ECO:0000256" key="2">
    <source>
        <dbReference type="SAM" id="Phobius"/>
    </source>
</evidence>
<evidence type="ECO:0000256" key="1">
    <source>
        <dbReference type="ARBA" id="ARBA00004479"/>
    </source>
</evidence>
<comment type="caution">
    <text evidence="4">The sequence shown here is derived from an EMBL/GenBank/DDBJ whole genome shotgun (WGS) entry which is preliminary data.</text>
</comment>
<dbReference type="InterPro" id="IPR000719">
    <property type="entry name" value="Prot_kinase_dom"/>
</dbReference>
<evidence type="ECO:0000313" key="5">
    <source>
        <dbReference type="Proteomes" id="UP001567538"/>
    </source>
</evidence>
<dbReference type="Gene3D" id="1.10.510.10">
    <property type="entry name" value="Transferase(Phosphotransferase) domain 1"/>
    <property type="match status" value="1"/>
</dbReference>
<dbReference type="PANTHER" id="PTHR48006:SF88">
    <property type="entry name" value="LRR RECEPTOR-LIKE KINASE FAMILY PROTEIN"/>
    <property type="match status" value="1"/>
</dbReference>
<gene>
    <name evidence="4" type="ORF">AAHA92_21889</name>
</gene>
<reference evidence="4 5" key="1">
    <citation type="submission" date="2024-06" db="EMBL/GenBank/DDBJ databases">
        <title>A chromosome level genome sequence of Diviner's sage (Salvia divinorum).</title>
        <authorList>
            <person name="Ford S.A."/>
            <person name="Ro D.-K."/>
            <person name="Ness R.W."/>
            <person name="Phillips M.A."/>
        </authorList>
    </citation>
    <scope>NUCLEOTIDE SEQUENCE [LARGE SCALE GENOMIC DNA]</scope>
    <source>
        <strain evidence="4">SAF-2024a</strain>
        <tissue evidence="4">Leaf</tissue>
    </source>
</reference>
<protein>
    <submittedName>
        <fullName evidence="4">Inactive leucine-rich repeat receptor-like protein kinase</fullName>
    </submittedName>
</protein>
<keyword evidence="2" id="KW-0812">Transmembrane</keyword>
<keyword evidence="5" id="KW-1185">Reference proteome</keyword>
<proteinExistence type="predicted"/>
<dbReference type="Gene3D" id="3.30.200.20">
    <property type="entry name" value="Phosphorylase Kinase, domain 1"/>
    <property type="match status" value="1"/>
</dbReference>
<dbReference type="PROSITE" id="PS50011">
    <property type="entry name" value="PROTEIN_KINASE_DOM"/>
    <property type="match status" value="1"/>
</dbReference>
<dbReference type="InterPro" id="IPR051824">
    <property type="entry name" value="LRR_Rcpt-Like_S/T_Kinase"/>
</dbReference>